<dbReference type="EMBL" id="KZ678132">
    <property type="protein sequence ID" value="PSN70477.1"/>
    <property type="molecule type" value="Genomic_DNA"/>
</dbReference>
<feature type="transmembrane region" description="Helical" evidence="1">
    <location>
        <begin position="6"/>
        <end position="24"/>
    </location>
</feature>
<accession>A0A2T2NYI7</accession>
<proteinExistence type="predicted"/>
<protein>
    <submittedName>
        <fullName evidence="2">Uncharacterized protein</fullName>
    </submittedName>
</protein>
<evidence type="ECO:0000313" key="3">
    <source>
        <dbReference type="Proteomes" id="UP000240883"/>
    </source>
</evidence>
<dbReference type="Proteomes" id="UP000240883">
    <property type="component" value="Unassembled WGS sequence"/>
</dbReference>
<feature type="transmembrane region" description="Helical" evidence="1">
    <location>
        <begin position="36"/>
        <end position="54"/>
    </location>
</feature>
<dbReference type="AlphaFoldDB" id="A0A2T2NYI7"/>
<gene>
    <name evidence="2" type="ORF">BS50DRAFT_314748</name>
</gene>
<evidence type="ECO:0000256" key="1">
    <source>
        <dbReference type="SAM" id="Phobius"/>
    </source>
</evidence>
<organism evidence="2 3">
    <name type="scientific">Corynespora cassiicola Philippines</name>
    <dbReference type="NCBI Taxonomy" id="1448308"/>
    <lineage>
        <taxon>Eukaryota</taxon>
        <taxon>Fungi</taxon>
        <taxon>Dikarya</taxon>
        <taxon>Ascomycota</taxon>
        <taxon>Pezizomycotina</taxon>
        <taxon>Dothideomycetes</taxon>
        <taxon>Pleosporomycetidae</taxon>
        <taxon>Pleosporales</taxon>
        <taxon>Corynesporascaceae</taxon>
        <taxon>Corynespora</taxon>
    </lineage>
</organism>
<keyword evidence="3" id="KW-1185">Reference proteome</keyword>
<reference evidence="2 3" key="1">
    <citation type="journal article" date="2018" name="Front. Microbiol.">
        <title>Genome-Wide Analysis of Corynespora cassiicola Leaf Fall Disease Putative Effectors.</title>
        <authorList>
            <person name="Lopez D."/>
            <person name="Ribeiro S."/>
            <person name="Label P."/>
            <person name="Fumanal B."/>
            <person name="Venisse J.S."/>
            <person name="Kohler A."/>
            <person name="de Oliveira R.R."/>
            <person name="Labutti K."/>
            <person name="Lipzen A."/>
            <person name="Lail K."/>
            <person name="Bauer D."/>
            <person name="Ohm R.A."/>
            <person name="Barry K.W."/>
            <person name="Spatafora J."/>
            <person name="Grigoriev I.V."/>
            <person name="Martin F.M."/>
            <person name="Pujade-Renaud V."/>
        </authorList>
    </citation>
    <scope>NUCLEOTIDE SEQUENCE [LARGE SCALE GENOMIC DNA]</scope>
    <source>
        <strain evidence="2 3">Philippines</strain>
    </source>
</reference>
<keyword evidence="1" id="KW-0812">Transmembrane</keyword>
<name>A0A2T2NYI7_CORCC</name>
<keyword evidence="1" id="KW-1133">Transmembrane helix</keyword>
<evidence type="ECO:0000313" key="2">
    <source>
        <dbReference type="EMBL" id="PSN70477.1"/>
    </source>
</evidence>
<keyword evidence="1" id="KW-0472">Membrane</keyword>
<sequence>MHAHQVFFIPFGLSLHGLFLVVQNARHGQVHGLGQAFRIIFIIIIIIFIIMRYPQIFSNTKARPI</sequence>